<dbReference type="KEGG" id="lbc:LACBIDRAFT_326668"/>
<dbReference type="PANTHER" id="PTHR23057">
    <property type="entry name" value="JUXTAPOSED WITH ANOTHER ZINC FINGER PROTEIN 1"/>
    <property type="match status" value="1"/>
</dbReference>
<dbReference type="InParanoid" id="B0D9E8"/>
<evidence type="ECO:0000313" key="7">
    <source>
        <dbReference type="Proteomes" id="UP000001194"/>
    </source>
</evidence>
<dbReference type="GO" id="GO:0008270">
    <property type="term" value="F:zinc ion binding"/>
    <property type="evidence" value="ECO:0007669"/>
    <property type="project" value="UniProtKB-KW"/>
</dbReference>
<keyword evidence="1" id="KW-0479">Metal-binding</keyword>
<evidence type="ECO:0000256" key="4">
    <source>
        <dbReference type="ARBA" id="ARBA00022833"/>
    </source>
</evidence>
<keyword evidence="3" id="KW-0863">Zinc-finger</keyword>
<dbReference type="EMBL" id="DS547100">
    <property type="protein sequence ID" value="EDR09237.1"/>
    <property type="molecule type" value="Genomic_DNA"/>
</dbReference>
<dbReference type="OrthoDB" id="3269380at2759"/>
<dbReference type="PANTHER" id="PTHR23057:SF0">
    <property type="entry name" value="JUXTAPOSED WITH ANOTHER ZINC FINGER PROTEIN 1"/>
    <property type="match status" value="1"/>
</dbReference>
<dbReference type="RefSeq" id="XP_001880550.1">
    <property type="nucleotide sequence ID" value="XM_001880515.1"/>
</dbReference>
<feature type="region of interest" description="Disordered" evidence="5">
    <location>
        <begin position="137"/>
        <end position="192"/>
    </location>
</feature>
<proteinExistence type="predicted"/>
<keyword evidence="4" id="KW-0862">Zinc</keyword>
<dbReference type="InterPro" id="IPR051580">
    <property type="entry name" value="ZnF-Chromatin_assoc"/>
</dbReference>
<dbReference type="HOGENOM" id="CLU_506285_0_0_1"/>
<dbReference type="GO" id="GO:0005634">
    <property type="term" value="C:nucleus"/>
    <property type="evidence" value="ECO:0007669"/>
    <property type="project" value="TreeGrafter"/>
</dbReference>
<feature type="compositionally biased region" description="Pro residues" evidence="5">
    <location>
        <begin position="160"/>
        <end position="173"/>
    </location>
</feature>
<accession>B0D9E8</accession>
<feature type="region of interest" description="Disordered" evidence="5">
    <location>
        <begin position="384"/>
        <end position="424"/>
    </location>
</feature>
<organism evidence="7">
    <name type="scientific">Laccaria bicolor (strain S238N-H82 / ATCC MYA-4686)</name>
    <name type="common">Bicoloured deceiver</name>
    <name type="synonym">Laccaria laccata var. bicolor</name>
    <dbReference type="NCBI Taxonomy" id="486041"/>
    <lineage>
        <taxon>Eukaryota</taxon>
        <taxon>Fungi</taxon>
        <taxon>Dikarya</taxon>
        <taxon>Basidiomycota</taxon>
        <taxon>Agaricomycotina</taxon>
        <taxon>Agaricomycetes</taxon>
        <taxon>Agaricomycetidae</taxon>
        <taxon>Agaricales</taxon>
        <taxon>Agaricineae</taxon>
        <taxon>Hydnangiaceae</taxon>
        <taxon>Laccaria</taxon>
    </lineage>
</organism>
<keyword evidence="7" id="KW-1185">Reference proteome</keyword>
<dbReference type="STRING" id="486041.B0D9E8"/>
<gene>
    <name evidence="6" type="ORF">LACBIDRAFT_326668</name>
</gene>
<keyword evidence="2" id="KW-0677">Repeat</keyword>
<dbReference type="Proteomes" id="UP000001194">
    <property type="component" value="Unassembled WGS sequence"/>
</dbReference>
<name>B0D9E8_LACBS</name>
<sequence>MTQSQCDQPHVFFDSLTSFPSGMSKQFFPDSRSLTYLSLGQQFLDSSTSSPSTLLNINIMDTHTYTGSTDANVSNFDRISLLERSIFSNFLCCGLHLADFHALLEHFEEDHIVVVNPNGRRVYPPGGLSSVALHPRSHTLASTSPSSSPSSPMTSFSTSPPSPPSSIIPPTPLSPKSSIADPGNKDRENQLSKPCIPIVYTPFMPSALGDPSETTGIVSALEPDFDIPHHYPDGFSESPCNADLDDAALSDPGPLDLVTNTTPTYLLDTSNAEFIKQIHTKRSSVTLVKSVIGRRSTTPRVGSNFEEGSDVGLKLALEIASPITKNKYRIRVGSQGISKKREKTYRCPSYLNPNGLKYHLEKGTCKINGASDINTPLSLTPLDVVDNPGIPQDLNHQGRLNDDPQKTSSPVPDSGNRLGAVSNPRHTMPIISPVPIRYRAPLCVSNDGGRFGQIYTLSMFFLNSTLSLSRSFFASLNSVMSNLTQAAYLHYCDHGIIAPNFKLLTSRTSTKDITRWHELLYSLCLLILQSVLFAVRDS</sequence>
<evidence type="ECO:0000313" key="6">
    <source>
        <dbReference type="EMBL" id="EDR09237.1"/>
    </source>
</evidence>
<dbReference type="GeneID" id="6075996"/>
<evidence type="ECO:0000256" key="3">
    <source>
        <dbReference type="ARBA" id="ARBA00022771"/>
    </source>
</evidence>
<evidence type="ECO:0000256" key="2">
    <source>
        <dbReference type="ARBA" id="ARBA00022737"/>
    </source>
</evidence>
<feature type="compositionally biased region" description="Low complexity" evidence="5">
    <location>
        <begin position="142"/>
        <end position="159"/>
    </location>
</feature>
<protein>
    <submittedName>
        <fullName evidence="6">Predicted protein</fullName>
    </submittedName>
</protein>
<reference evidence="6 7" key="1">
    <citation type="journal article" date="2008" name="Nature">
        <title>The genome of Laccaria bicolor provides insights into mycorrhizal symbiosis.</title>
        <authorList>
            <person name="Martin F."/>
            <person name="Aerts A."/>
            <person name="Ahren D."/>
            <person name="Brun A."/>
            <person name="Danchin E.G.J."/>
            <person name="Duchaussoy F."/>
            <person name="Gibon J."/>
            <person name="Kohler A."/>
            <person name="Lindquist E."/>
            <person name="Pereda V."/>
            <person name="Salamov A."/>
            <person name="Shapiro H.J."/>
            <person name="Wuyts J."/>
            <person name="Blaudez D."/>
            <person name="Buee M."/>
            <person name="Brokstein P."/>
            <person name="Canbaeck B."/>
            <person name="Cohen D."/>
            <person name="Courty P.E."/>
            <person name="Coutinho P.M."/>
            <person name="Delaruelle C."/>
            <person name="Detter J.C."/>
            <person name="Deveau A."/>
            <person name="DiFazio S."/>
            <person name="Duplessis S."/>
            <person name="Fraissinet-Tachet L."/>
            <person name="Lucic E."/>
            <person name="Frey-Klett P."/>
            <person name="Fourrey C."/>
            <person name="Feussner I."/>
            <person name="Gay G."/>
            <person name="Grimwood J."/>
            <person name="Hoegger P.J."/>
            <person name="Jain P."/>
            <person name="Kilaru S."/>
            <person name="Labbe J."/>
            <person name="Lin Y.C."/>
            <person name="Legue V."/>
            <person name="Le Tacon F."/>
            <person name="Marmeisse R."/>
            <person name="Melayah D."/>
            <person name="Montanini B."/>
            <person name="Muratet M."/>
            <person name="Nehls U."/>
            <person name="Niculita-Hirzel H."/>
            <person name="Oudot-Le Secq M.P."/>
            <person name="Peter M."/>
            <person name="Quesneville H."/>
            <person name="Rajashekar B."/>
            <person name="Reich M."/>
            <person name="Rouhier N."/>
            <person name="Schmutz J."/>
            <person name="Yin T."/>
            <person name="Chalot M."/>
            <person name="Henrissat B."/>
            <person name="Kuees U."/>
            <person name="Lucas S."/>
            <person name="Van de Peer Y."/>
            <person name="Podila G.K."/>
            <person name="Polle A."/>
            <person name="Pukkila P.J."/>
            <person name="Richardson P.M."/>
            <person name="Rouze P."/>
            <person name="Sanders I.R."/>
            <person name="Stajich J.E."/>
            <person name="Tunlid A."/>
            <person name="Tuskan G."/>
            <person name="Grigoriev I.V."/>
        </authorList>
    </citation>
    <scope>NUCLEOTIDE SEQUENCE [LARGE SCALE GENOMIC DNA]</scope>
    <source>
        <strain evidence="7">S238N-H82 / ATCC MYA-4686</strain>
    </source>
</reference>
<evidence type="ECO:0000256" key="1">
    <source>
        <dbReference type="ARBA" id="ARBA00022723"/>
    </source>
</evidence>
<evidence type="ECO:0000256" key="5">
    <source>
        <dbReference type="SAM" id="MobiDB-lite"/>
    </source>
</evidence>
<dbReference type="AlphaFoldDB" id="B0D9E8"/>